<dbReference type="AlphaFoldDB" id="A0A1H9YYI7"/>
<dbReference type="Gene3D" id="3.40.50.10170">
    <property type="match status" value="1"/>
</dbReference>
<evidence type="ECO:0000313" key="3">
    <source>
        <dbReference type="Proteomes" id="UP000243819"/>
    </source>
</evidence>
<sequence>MKKVAIVTDTSADLPRSLIEELNIHVIPLKIQISTNTYKEGIDISFEEVYRKFRDGCQEIIVNQPSPAEFMELYKELSKEYTEIISIHLSSKINGTVSSADIAKKMLGDLVDITIIDSGLVSMGLGVLVLEVARAAKALENKEQLLLLANKIKDSIKGFLLTEGEYKNLFLPQMDKAEEPYIYNIFMFNSEGFKFLEGHRNKAKSLQDFVNVICSHVDNGLKYKIAIIHSDNLEDAVKLKDLIESNIKYDHLIFSELSSISAYNLGLGAIGLVLYPV</sequence>
<dbReference type="Proteomes" id="UP000243819">
    <property type="component" value="Unassembled WGS sequence"/>
</dbReference>
<accession>A0A1H9YYI7</accession>
<name>A0A1H9YYI7_9FIRM</name>
<organism evidence="2 3">
    <name type="scientific">Anaerobranca gottschalkii DSM 13577</name>
    <dbReference type="NCBI Taxonomy" id="1120990"/>
    <lineage>
        <taxon>Bacteria</taxon>
        <taxon>Bacillati</taxon>
        <taxon>Bacillota</taxon>
        <taxon>Clostridia</taxon>
        <taxon>Eubacteriales</taxon>
        <taxon>Proteinivoracaceae</taxon>
        <taxon>Anaerobranca</taxon>
    </lineage>
</organism>
<evidence type="ECO:0000313" key="2">
    <source>
        <dbReference type="EMBL" id="SES74169.1"/>
    </source>
</evidence>
<keyword evidence="3" id="KW-1185">Reference proteome</keyword>
<dbReference type="InterPro" id="IPR003797">
    <property type="entry name" value="DegV"/>
</dbReference>
<dbReference type="Gene3D" id="3.30.1180.10">
    <property type="match status" value="1"/>
</dbReference>
<dbReference type="PANTHER" id="PTHR33434:SF2">
    <property type="entry name" value="FATTY ACID-BINDING PROTEIN TM_1468"/>
    <property type="match status" value="1"/>
</dbReference>
<dbReference type="InterPro" id="IPR043168">
    <property type="entry name" value="DegV_C"/>
</dbReference>
<dbReference type="SUPFAM" id="SSF82549">
    <property type="entry name" value="DAK1/DegV-like"/>
    <property type="match status" value="1"/>
</dbReference>
<keyword evidence="1" id="KW-0446">Lipid-binding</keyword>
<dbReference type="InterPro" id="IPR050270">
    <property type="entry name" value="DegV_domain_contain"/>
</dbReference>
<evidence type="ECO:0000256" key="1">
    <source>
        <dbReference type="ARBA" id="ARBA00023121"/>
    </source>
</evidence>
<dbReference type="PANTHER" id="PTHR33434">
    <property type="entry name" value="DEGV DOMAIN-CONTAINING PROTEIN DR_1986-RELATED"/>
    <property type="match status" value="1"/>
</dbReference>
<reference evidence="3" key="1">
    <citation type="submission" date="2016-10" db="EMBL/GenBank/DDBJ databases">
        <authorList>
            <person name="Varghese N."/>
            <person name="Submissions S."/>
        </authorList>
    </citation>
    <scope>NUCLEOTIDE SEQUENCE [LARGE SCALE GENOMIC DNA]</scope>
    <source>
        <strain evidence="3">DSM 13577</strain>
    </source>
</reference>
<gene>
    <name evidence="2" type="ORF">SAMN03080614_100594</name>
</gene>
<dbReference type="NCBIfam" id="TIGR00762">
    <property type="entry name" value="DegV"/>
    <property type="match status" value="1"/>
</dbReference>
<dbReference type="RefSeq" id="WP_177159670.1">
    <property type="nucleotide sequence ID" value="NZ_FOIF01000005.1"/>
</dbReference>
<protein>
    <submittedName>
        <fullName evidence="2">EDD domain protein, DegV family</fullName>
    </submittedName>
</protein>
<dbReference type="GO" id="GO:0008289">
    <property type="term" value="F:lipid binding"/>
    <property type="evidence" value="ECO:0007669"/>
    <property type="project" value="UniProtKB-KW"/>
</dbReference>
<dbReference type="Pfam" id="PF02645">
    <property type="entry name" value="DegV"/>
    <property type="match status" value="2"/>
</dbReference>
<dbReference type="PROSITE" id="PS51482">
    <property type="entry name" value="DEGV"/>
    <property type="match status" value="1"/>
</dbReference>
<dbReference type="STRING" id="1120990.SAMN03080614_100594"/>
<proteinExistence type="predicted"/>
<dbReference type="EMBL" id="FOIF01000005">
    <property type="protein sequence ID" value="SES74169.1"/>
    <property type="molecule type" value="Genomic_DNA"/>
</dbReference>